<dbReference type="OMA" id="TDESDQM"/>
<dbReference type="GeneID" id="31362216"/>
<evidence type="ECO:0000313" key="4">
    <source>
        <dbReference type="Proteomes" id="UP000001396"/>
    </source>
</evidence>
<dbReference type="AlphaFoldDB" id="D3BFK0"/>
<proteinExistence type="predicted"/>
<dbReference type="RefSeq" id="XP_020432035.1">
    <property type="nucleotide sequence ID" value="XM_020577587.1"/>
</dbReference>
<comment type="caution">
    <text evidence="3">The sequence shown here is derived from an EMBL/GenBank/DDBJ whole genome shotgun (WGS) entry which is preliminary data.</text>
</comment>
<evidence type="ECO:0000256" key="2">
    <source>
        <dbReference type="SAM" id="MobiDB-lite"/>
    </source>
</evidence>
<organism evidence="3 4">
    <name type="scientific">Heterostelium pallidum (strain ATCC 26659 / Pp 5 / PN500)</name>
    <name type="common">Cellular slime mold</name>
    <name type="synonym">Polysphondylium pallidum</name>
    <dbReference type="NCBI Taxonomy" id="670386"/>
    <lineage>
        <taxon>Eukaryota</taxon>
        <taxon>Amoebozoa</taxon>
        <taxon>Evosea</taxon>
        <taxon>Eumycetozoa</taxon>
        <taxon>Dictyostelia</taxon>
        <taxon>Acytosteliales</taxon>
        <taxon>Acytosteliaceae</taxon>
        <taxon>Heterostelium</taxon>
    </lineage>
</organism>
<sequence>MDRDKYQVVGLDKSTMEDPLFDRILGTIYGSVLGDAFEQILKAYGTNPIPFPGFLKTSHNSRWPKGDWTDESDQMIIALESLLETNGKACELNFAKKLQKWVVSGFSDLGDTCGLGSTSSSIILQSQFVTNPFYISEKTWVTSGRRNSNNGAISRAIATGLFQYDKMDIITTNSTSFCKTTHFDQRCITSNNAISYAIAILLNNIESKRSSLNRNEEVDHLIEEIVAKCANSMTLQERVEFEEIMYNTSLESLNLSAPDSISYVFKSLGAGFWGLRSNYSFKDTLNMIVKEGGDSDSNGSIAGGLLGCKIGYSHLPKDWIQQLPNKEWLDIKVLIATDDLYIMILAQENYNNNNKNNNNQDSNTLNNILTISTN</sequence>
<keyword evidence="4" id="KW-1185">Reference proteome</keyword>
<dbReference type="Pfam" id="PF03747">
    <property type="entry name" value="ADP_ribosyl_GH"/>
    <property type="match status" value="1"/>
</dbReference>
<name>D3BFK0_HETP5</name>
<dbReference type="Proteomes" id="UP000001396">
    <property type="component" value="Unassembled WGS sequence"/>
</dbReference>
<keyword evidence="1" id="KW-0460">Magnesium</keyword>
<gene>
    <name evidence="3" type="ORF">PPL_06734</name>
</gene>
<protein>
    <recommendedName>
        <fullName evidence="5">ADP-ribosylglycohydrolase</fullName>
    </recommendedName>
</protein>
<dbReference type="EMBL" id="ADBJ01000031">
    <property type="protein sequence ID" value="EFA79914.1"/>
    <property type="molecule type" value="Genomic_DNA"/>
</dbReference>
<dbReference type="SUPFAM" id="SSF101478">
    <property type="entry name" value="ADP-ribosylglycohydrolase"/>
    <property type="match status" value="1"/>
</dbReference>
<feature type="binding site" evidence="1">
    <location>
        <position position="297"/>
    </location>
    <ligand>
        <name>Mg(2+)</name>
        <dbReference type="ChEBI" id="CHEBI:18420"/>
        <label>1</label>
    </ligand>
</feature>
<feature type="binding site" evidence="1">
    <location>
        <position position="70"/>
    </location>
    <ligand>
        <name>Mg(2+)</name>
        <dbReference type="ChEBI" id="CHEBI:18420"/>
        <label>1</label>
    </ligand>
</feature>
<keyword evidence="1" id="KW-0479">Metal-binding</keyword>
<dbReference type="Gene3D" id="1.10.4080.10">
    <property type="entry name" value="ADP-ribosylation/Crystallin J1"/>
    <property type="match status" value="1"/>
</dbReference>
<dbReference type="InterPro" id="IPR005502">
    <property type="entry name" value="Ribosyl_crysJ1"/>
</dbReference>
<dbReference type="InterPro" id="IPR050792">
    <property type="entry name" value="ADP-ribosylglycohydrolase"/>
</dbReference>
<evidence type="ECO:0000313" key="3">
    <source>
        <dbReference type="EMBL" id="EFA79914.1"/>
    </source>
</evidence>
<evidence type="ECO:0000256" key="1">
    <source>
        <dbReference type="PIRSR" id="PIRSR605502-1"/>
    </source>
</evidence>
<dbReference type="PANTHER" id="PTHR16222">
    <property type="entry name" value="ADP-RIBOSYLGLYCOHYDROLASE"/>
    <property type="match status" value="1"/>
</dbReference>
<dbReference type="InParanoid" id="D3BFK0"/>
<feature type="binding site" evidence="1">
    <location>
        <position position="69"/>
    </location>
    <ligand>
        <name>Mg(2+)</name>
        <dbReference type="ChEBI" id="CHEBI:18420"/>
        <label>1</label>
    </ligand>
</feature>
<accession>D3BFK0</accession>
<dbReference type="PANTHER" id="PTHR16222:SF14">
    <property type="entry name" value="ADP-RIBOSYLGLYCOHYDROLASE"/>
    <property type="match status" value="1"/>
</dbReference>
<dbReference type="GO" id="GO:0046872">
    <property type="term" value="F:metal ion binding"/>
    <property type="evidence" value="ECO:0007669"/>
    <property type="project" value="UniProtKB-KW"/>
</dbReference>
<feature type="binding site" evidence="1">
    <location>
        <position position="294"/>
    </location>
    <ligand>
        <name>Mg(2+)</name>
        <dbReference type="ChEBI" id="CHEBI:18420"/>
        <label>1</label>
    </ligand>
</feature>
<reference evidence="3 4" key="1">
    <citation type="journal article" date="2011" name="Genome Res.">
        <title>Phylogeny-wide analysis of social amoeba genomes highlights ancient origins for complex intercellular communication.</title>
        <authorList>
            <person name="Heidel A.J."/>
            <person name="Lawal H.M."/>
            <person name="Felder M."/>
            <person name="Schilde C."/>
            <person name="Helps N.R."/>
            <person name="Tunggal B."/>
            <person name="Rivero F."/>
            <person name="John U."/>
            <person name="Schleicher M."/>
            <person name="Eichinger L."/>
            <person name="Platzer M."/>
            <person name="Noegel A.A."/>
            <person name="Schaap P."/>
            <person name="Gloeckner G."/>
        </authorList>
    </citation>
    <scope>NUCLEOTIDE SEQUENCE [LARGE SCALE GENOMIC DNA]</scope>
    <source>
        <strain evidence="4">ATCC 26659 / Pp 5 / PN500</strain>
    </source>
</reference>
<evidence type="ECO:0008006" key="5">
    <source>
        <dbReference type="Google" id="ProtNLM"/>
    </source>
</evidence>
<feature type="binding site" evidence="1">
    <location>
        <position position="296"/>
    </location>
    <ligand>
        <name>Mg(2+)</name>
        <dbReference type="ChEBI" id="CHEBI:18420"/>
        <label>1</label>
    </ligand>
</feature>
<dbReference type="InterPro" id="IPR036705">
    <property type="entry name" value="Ribosyl_crysJ1_sf"/>
</dbReference>
<dbReference type="STRING" id="670386.D3BFK0"/>
<comment type="cofactor">
    <cofactor evidence="1">
        <name>Mg(2+)</name>
        <dbReference type="ChEBI" id="CHEBI:18420"/>
    </cofactor>
    <text evidence="1">Binds 2 magnesium ions per subunit.</text>
</comment>
<feature type="region of interest" description="Disordered" evidence="2">
    <location>
        <begin position="352"/>
        <end position="374"/>
    </location>
</feature>